<evidence type="ECO:0000256" key="11">
    <source>
        <dbReference type="SAM" id="Phobius"/>
    </source>
</evidence>
<dbReference type="AlphaFoldDB" id="A0A9Q1H220"/>
<feature type="transmembrane region" description="Helical" evidence="11">
    <location>
        <begin position="16"/>
        <end position="35"/>
    </location>
</feature>
<evidence type="ECO:0000256" key="8">
    <source>
        <dbReference type="ARBA" id="ARBA00023170"/>
    </source>
</evidence>
<evidence type="ECO:0000259" key="12">
    <source>
        <dbReference type="PROSITE" id="PS50835"/>
    </source>
</evidence>
<feature type="transmembrane region" description="Helical" evidence="11">
    <location>
        <begin position="504"/>
        <end position="528"/>
    </location>
</feature>
<keyword evidence="4" id="KW-0732">Signal</keyword>
<dbReference type="Gene3D" id="2.60.40.10">
    <property type="entry name" value="Immunoglobulins"/>
    <property type="match status" value="1"/>
</dbReference>
<keyword evidence="3 11" id="KW-0812">Transmembrane</keyword>
<dbReference type="Proteomes" id="UP001152320">
    <property type="component" value="Chromosome 13"/>
</dbReference>
<dbReference type="InterPro" id="IPR051713">
    <property type="entry name" value="T-cell_Activation_Regulation"/>
</dbReference>
<gene>
    <name evidence="13" type="ORF">HOLleu_27078</name>
</gene>
<comment type="caution">
    <text evidence="13">The sequence shown here is derived from an EMBL/GenBank/DDBJ whole genome shotgun (WGS) entry which is preliminary data.</text>
</comment>
<dbReference type="GO" id="GO:0006955">
    <property type="term" value="P:immune response"/>
    <property type="evidence" value="ECO:0007669"/>
    <property type="project" value="TreeGrafter"/>
</dbReference>
<feature type="transmembrane region" description="Helical" evidence="11">
    <location>
        <begin position="47"/>
        <end position="66"/>
    </location>
</feature>
<dbReference type="InterPro" id="IPR036179">
    <property type="entry name" value="Ig-like_dom_sf"/>
</dbReference>
<proteinExistence type="predicted"/>
<organism evidence="13 14">
    <name type="scientific">Holothuria leucospilota</name>
    <name type="common">Black long sea cucumber</name>
    <name type="synonym">Mertensiothuria leucospilota</name>
    <dbReference type="NCBI Taxonomy" id="206669"/>
    <lineage>
        <taxon>Eukaryota</taxon>
        <taxon>Metazoa</taxon>
        <taxon>Echinodermata</taxon>
        <taxon>Eleutherozoa</taxon>
        <taxon>Echinozoa</taxon>
        <taxon>Holothuroidea</taxon>
        <taxon>Aspidochirotacea</taxon>
        <taxon>Aspidochirotida</taxon>
        <taxon>Holothuriidae</taxon>
        <taxon>Holothuria</taxon>
    </lineage>
</organism>
<dbReference type="SMART" id="SM00409">
    <property type="entry name" value="IG"/>
    <property type="match status" value="2"/>
</dbReference>
<sequence length="563" mass="63899">MMENNFPCQGKHHSQIILHFAALLFFYGVTTFPTYSGKHHSQTLLRFAAFVFIYGVTFPTCSATVVCQENQTAELGGQGYIRCNFPDGFRSVYWFDNTSDRSPVIRFKTNSGVRSGPGFDSGDYDIHQNGSLVISNVTAWHEREYRALFYTDLRFDTVLVSLKVIATPSDSFPAVPCHNCHQDYFYTVMEGEILSCTFKATRPPVQLEWFEQRGDGYEHVEMQQFNKTENSNGTFNSLATVHLHKDSTGFIQFLVCRATWPLSNWTREREILVDFSNSFPDGTQKVQYMEVNKHSKIQCGQPASVYVIWKRLLSDNNLETIGFYSHSMTKTISNAQDVQVSPEGSLVFASPGVHQEGIYTCIYGDGLNEEIQMTSVRLLIPPSPPYIHISGCDDESYRCVIREDSTKKLTCAVYGARPNVTLEWIAEDEDEVSFFNHKLVFKKRGETYDTILSVEYKVSQDVLCGEEILIKCHLYGPLANIMKAESTALVIPASCRENEVKERGLNGVAIALTVPYVPILIVIFWIVYRRHCKYNASLQTETEQEGRQIPNGKHLCTVEETIL</sequence>
<keyword evidence="9" id="KW-0325">Glycoprotein</keyword>
<evidence type="ECO:0000256" key="5">
    <source>
        <dbReference type="ARBA" id="ARBA00022989"/>
    </source>
</evidence>
<dbReference type="EMBL" id="JAIZAY010000013">
    <property type="protein sequence ID" value="KAJ8030614.1"/>
    <property type="molecule type" value="Genomic_DNA"/>
</dbReference>
<dbReference type="InterPro" id="IPR003599">
    <property type="entry name" value="Ig_sub"/>
</dbReference>
<evidence type="ECO:0000313" key="13">
    <source>
        <dbReference type="EMBL" id="KAJ8030614.1"/>
    </source>
</evidence>
<name>A0A9Q1H220_HOLLE</name>
<dbReference type="PANTHER" id="PTHR25466">
    <property type="entry name" value="T-LYMPHOCYTE ACTIVATION ANTIGEN"/>
    <property type="match status" value="1"/>
</dbReference>
<accession>A0A9Q1H220</accession>
<dbReference type="GO" id="GO:0071222">
    <property type="term" value="P:cellular response to lipopolysaccharide"/>
    <property type="evidence" value="ECO:0007669"/>
    <property type="project" value="TreeGrafter"/>
</dbReference>
<dbReference type="PROSITE" id="PS50835">
    <property type="entry name" value="IG_LIKE"/>
    <property type="match status" value="1"/>
</dbReference>
<keyword evidence="2" id="KW-1003">Cell membrane</keyword>
<protein>
    <recommendedName>
        <fullName evidence="12">Ig-like domain-containing protein</fullName>
    </recommendedName>
</protein>
<dbReference type="InterPro" id="IPR007110">
    <property type="entry name" value="Ig-like_dom"/>
</dbReference>
<evidence type="ECO:0000313" key="14">
    <source>
        <dbReference type="Proteomes" id="UP001152320"/>
    </source>
</evidence>
<keyword evidence="10" id="KW-0393">Immunoglobulin domain</keyword>
<evidence type="ECO:0000256" key="9">
    <source>
        <dbReference type="ARBA" id="ARBA00023180"/>
    </source>
</evidence>
<keyword evidence="5 11" id="KW-1133">Transmembrane helix</keyword>
<evidence type="ECO:0000256" key="4">
    <source>
        <dbReference type="ARBA" id="ARBA00022729"/>
    </source>
</evidence>
<evidence type="ECO:0000256" key="6">
    <source>
        <dbReference type="ARBA" id="ARBA00023136"/>
    </source>
</evidence>
<keyword evidence="7" id="KW-1015">Disulfide bond</keyword>
<dbReference type="PANTHER" id="PTHR25466:SF9">
    <property type="entry name" value="FIBRONECTIN TYPE-III DOMAIN-CONTAINING PROTEIN"/>
    <property type="match status" value="1"/>
</dbReference>
<dbReference type="SUPFAM" id="SSF48726">
    <property type="entry name" value="Immunoglobulin"/>
    <property type="match status" value="4"/>
</dbReference>
<comment type="subcellular location">
    <subcellularLocation>
        <location evidence="1">Cell membrane</location>
        <topology evidence="1">Single-pass type I membrane protein</topology>
    </subcellularLocation>
</comment>
<evidence type="ECO:0000256" key="10">
    <source>
        <dbReference type="ARBA" id="ARBA00023319"/>
    </source>
</evidence>
<dbReference type="GO" id="GO:0009897">
    <property type="term" value="C:external side of plasma membrane"/>
    <property type="evidence" value="ECO:0007669"/>
    <property type="project" value="TreeGrafter"/>
</dbReference>
<keyword evidence="6 11" id="KW-0472">Membrane</keyword>
<dbReference type="GO" id="GO:0007166">
    <property type="term" value="P:cell surface receptor signaling pathway"/>
    <property type="evidence" value="ECO:0007669"/>
    <property type="project" value="TreeGrafter"/>
</dbReference>
<dbReference type="InterPro" id="IPR013783">
    <property type="entry name" value="Ig-like_fold"/>
</dbReference>
<evidence type="ECO:0000256" key="7">
    <source>
        <dbReference type="ARBA" id="ARBA00023157"/>
    </source>
</evidence>
<evidence type="ECO:0000256" key="1">
    <source>
        <dbReference type="ARBA" id="ARBA00004251"/>
    </source>
</evidence>
<keyword evidence="8" id="KW-0675">Receptor</keyword>
<feature type="domain" description="Ig-like" evidence="12">
    <location>
        <begin position="385"/>
        <end position="464"/>
    </location>
</feature>
<evidence type="ECO:0000256" key="2">
    <source>
        <dbReference type="ARBA" id="ARBA00022475"/>
    </source>
</evidence>
<keyword evidence="14" id="KW-1185">Reference proteome</keyword>
<evidence type="ECO:0000256" key="3">
    <source>
        <dbReference type="ARBA" id="ARBA00022692"/>
    </source>
</evidence>
<reference evidence="13" key="1">
    <citation type="submission" date="2021-10" db="EMBL/GenBank/DDBJ databases">
        <title>Tropical sea cucumber genome reveals ecological adaptation and Cuvierian tubules defense mechanism.</title>
        <authorList>
            <person name="Chen T."/>
        </authorList>
    </citation>
    <scope>NUCLEOTIDE SEQUENCE</scope>
    <source>
        <strain evidence="13">Nanhai2018</strain>
        <tissue evidence="13">Muscle</tissue>
    </source>
</reference>
<dbReference type="OrthoDB" id="10685640at2759"/>